<name>A0AAD9CSC9_PAPLA</name>
<keyword evidence="4" id="KW-1185">Reference proteome</keyword>
<dbReference type="EMBL" id="JAODAN010000012">
    <property type="protein sequence ID" value="KAK1921049.1"/>
    <property type="molecule type" value="Genomic_DNA"/>
</dbReference>
<keyword evidence="2" id="KW-0732">Signal</keyword>
<sequence length="324" mass="34776">MQPCSPSSTAASLCILVLLQVFFRSSPPRKMTTNTPMTIACNQLLYATMAKGLLASVVPPLPSSLLLEVVVADGADVAAPRIQILCPSRFDMSSVVVEQVKGHSTPRFIVAAQVEQTPCIAMAVGLMFVIVSPLTPVTDTTSPFKHISYPGNPSPPAPPDKSPMYIIPCSPFFRCVHAYPLLLGSQAGITAAVCNCTLNPLLKSASRRSINSMIITPRQATALAQAASTAAGTDSSLPDSDGRIIIILFAIVGGALFTVLSFFCCPMIYLSCTPSGKKMAAEMQDRSDRRNELFAQQVREEFQAKQEKEKKLQALSRFVPKAHS</sequence>
<evidence type="ECO:0000256" key="1">
    <source>
        <dbReference type="SAM" id="Phobius"/>
    </source>
</evidence>
<evidence type="ECO:0000313" key="4">
    <source>
        <dbReference type="Proteomes" id="UP001182556"/>
    </source>
</evidence>
<dbReference type="Proteomes" id="UP001182556">
    <property type="component" value="Unassembled WGS sequence"/>
</dbReference>
<dbReference type="AlphaFoldDB" id="A0AAD9CSC9"/>
<organism evidence="3 4">
    <name type="scientific">Papiliotrema laurentii</name>
    <name type="common">Cryptococcus laurentii</name>
    <dbReference type="NCBI Taxonomy" id="5418"/>
    <lineage>
        <taxon>Eukaryota</taxon>
        <taxon>Fungi</taxon>
        <taxon>Dikarya</taxon>
        <taxon>Basidiomycota</taxon>
        <taxon>Agaricomycotina</taxon>
        <taxon>Tremellomycetes</taxon>
        <taxon>Tremellales</taxon>
        <taxon>Rhynchogastremaceae</taxon>
        <taxon>Papiliotrema</taxon>
    </lineage>
</organism>
<protein>
    <submittedName>
        <fullName evidence="3">Uncharacterized protein</fullName>
    </submittedName>
</protein>
<gene>
    <name evidence="3" type="ORF">DB88DRAFT_475592</name>
</gene>
<accession>A0AAD9CSC9</accession>
<proteinExistence type="predicted"/>
<feature type="chain" id="PRO_5042006863" evidence="2">
    <location>
        <begin position="26"/>
        <end position="324"/>
    </location>
</feature>
<feature type="transmembrane region" description="Helical" evidence="1">
    <location>
        <begin position="244"/>
        <end position="270"/>
    </location>
</feature>
<feature type="signal peptide" evidence="2">
    <location>
        <begin position="1"/>
        <end position="25"/>
    </location>
</feature>
<keyword evidence="1" id="KW-1133">Transmembrane helix</keyword>
<reference evidence="3" key="1">
    <citation type="submission" date="2023-02" db="EMBL/GenBank/DDBJ databases">
        <title>Identification and recombinant expression of a fungal hydrolase from Papiliotrema laurentii that hydrolyzes apple cutin and clears colloidal polyester polyurethane.</title>
        <authorList>
            <consortium name="DOE Joint Genome Institute"/>
            <person name="Roman V.A."/>
            <person name="Bojanowski C."/>
            <person name="Crable B.R."/>
            <person name="Wagner D.N."/>
            <person name="Hung C.S."/>
            <person name="Nadeau L.J."/>
            <person name="Schratz L."/>
            <person name="Haridas S."/>
            <person name="Pangilinan J."/>
            <person name="Lipzen A."/>
            <person name="Na H."/>
            <person name="Yan M."/>
            <person name="Ng V."/>
            <person name="Grigoriev I.V."/>
            <person name="Spatafora J.W."/>
            <person name="Barlow D."/>
            <person name="Biffinger J."/>
            <person name="Kelley-Loughnane N."/>
            <person name="Varaljay V.A."/>
            <person name="Crookes-Goodson W.J."/>
        </authorList>
    </citation>
    <scope>NUCLEOTIDE SEQUENCE</scope>
    <source>
        <strain evidence="3">5307AH</strain>
    </source>
</reference>
<evidence type="ECO:0000256" key="2">
    <source>
        <dbReference type="SAM" id="SignalP"/>
    </source>
</evidence>
<evidence type="ECO:0000313" key="3">
    <source>
        <dbReference type="EMBL" id="KAK1921049.1"/>
    </source>
</evidence>
<keyword evidence="1" id="KW-0812">Transmembrane</keyword>
<comment type="caution">
    <text evidence="3">The sequence shown here is derived from an EMBL/GenBank/DDBJ whole genome shotgun (WGS) entry which is preliminary data.</text>
</comment>
<keyword evidence="1" id="KW-0472">Membrane</keyword>